<evidence type="ECO:0000256" key="2">
    <source>
        <dbReference type="ARBA" id="ARBA00010072"/>
    </source>
</evidence>
<gene>
    <name evidence="11" type="ORF">NWE54_11595</name>
</gene>
<sequence length="232" mass="25112">MDVLMGWGGQLLHGALTTLEVAFAALALGLVWGILGALAQLSRWWLVRQLGFLFTLIMRGTPELLIILIIYFGGSVTLTGLAKSIGLATGFVEIPAFAAGVFALSLVFGGYAAEVLRGAFRAIPKGQIEAAEAFGFSWWDAFTTVRLPQIWRFALPGLGNNWISLIKDTSLVSVVGLEEIMRVSGMATAVTGEPFRFYLIAAVIFYALTTSNGLIVAKLERRASRGERELVR</sequence>
<feature type="transmembrane region" description="Helical" evidence="9">
    <location>
        <begin position="195"/>
        <end position="217"/>
    </location>
</feature>
<reference evidence="11" key="1">
    <citation type="submission" date="2022-08" db="EMBL/GenBank/DDBJ databases">
        <title>Complete Genome Sequences of 2 Bosea sp. soil isolates.</title>
        <authorList>
            <person name="Alvarez Arevalo M."/>
            <person name="Sterndorff E.B."/>
            <person name="Faurdal D."/>
            <person name="Joergensen T.S."/>
            <person name="Weber T."/>
        </authorList>
    </citation>
    <scope>NUCLEOTIDE SEQUENCE</scope>
    <source>
        <strain evidence="11">NBC_00436</strain>
    </source>
</reference>
<dbReference type="AlphaFoldDB" id="A0A9E7ZRM4"/>
<feature type="domain" description="ABC transmembrane type-1" evidence="10">
    <location>
        <begin position="15"/>
        <end position="216"/>
    </location>
</feature>
<comment type="subcellular location">
    <subcellularLocation>
        <location evidence="1">Cell inner membrane</location>
        <topology evidence="1">Multi-pass membrane protein</topology>
    </subcellularLocation>
    <subcellularLocation>
        <location evidence="9">Cell membrane</location>
        <topology evidence="9">Multi-pass membrane protein</topology>
    </subcellularLocation>
</comment>
<dbReference type="InterPro" id="IPR010065">
    <property type="entry name" value="AA_ABC_transptr_permease_3TM"/>
</dbReference>
<keyword evidence="5" id="KW-0997">Cell inner membrane</keyword>
<dbReference type="NCBIfam" id="TIGR01726">
    <property type="entry name" value="HEQRo_perm_3TM"/>
    <property type="match status" value="1"/>
</dbReference>
<evidence type="ECO:0000256" key="3">
    <source>
        <dbReference type="ARBA" id="ARBA00022448"/>
    </source>
</evidence>
<keyword evidence="4" id="KW-1003">Cell membrane</keyword>
<dbReference type="PANTHER" id="PTHR30133">
    <property type="entry name" value="CATIONIC AMINO ACID TRANSPORTER, MEMBRANE COMPONENT"/>
    <property type="match status" value="1"/>
</dbReference>
<keyword evidence="8 9" id="KW-0472">Membrane</keyword>
<evidence type="ECO:0000259" key="10">
    <source>
        <dbReference type="PROSITE" id="PS50928"/>
    </source>
</evidence>
<evidence type="ECO:0000313" key="11">
    <source>
        <dbReference type="EMBL" id="UZF89783.1"/>
    </source>
</evidence>
<organism evidence="11">
    <name type="scientific">Bosea sp. NBC_00436</name>
    <dbReference type="NCBI Taxonomy" id="2969620"/>
    <lineage>
        <taxon>Bacteria</taxon>
        <taxon>Pseudomonadati</taxon>
        <taxon>Pseudomonadota</taxon>
        <taxon>Alphaproteobacteria</taxon>
        <taxon>Hyphomicrobiales</taxon>
        <taxon>Boseaceae</taxon>
        <taxon>Bosea</taxon>
    </lineage>
</organism>
<dbReference type="GO" id="GO:0043190">
    <property type="term" value="C:ATP-binding cassette (ABC) transporter complex"/>
    <property type="evidence" value="ECO:0007669"/>
    <property type="project" value="InterPro"/>
</dbReference>
<protein>
    <submittedName>
        <fullName evidence="11">ABC transporter permease subunit</fullName>
    </submittedName>
</protein>
<evidence type="ECO:0000256" key="5">
    <source>
        <dbReference type="ARBA" id="ARBA00022519"/>
    </source>
</evidence>
<dbReference type="CDD" id="cd06261">
    <property type="entry name" value="TM_PBP2"/>
    <property type="match status" value="1"/>
</dbReference>
<keyword evidence="7 9" id="KW-1133">Transmembrane helix</keyword>
<evidence type="ECO:0000256" key="9">
    <source>
        <dbReference type="RuleBase" id="RU363032"/>
    </source>
</evidence>
<keyword evidence="6 9" id="KW-0812">Transmembrane</keyword>
<dbReference type="Gene3D" id="1.10.3720.10">
    <property type="entry name" value="MetI-like"/>
    <property type="match status" value="1"/>
</dbReference>
<dbReference type="InterPro" id="IPR000515">
    <property type="entry name" value="MetI-like"/>
</dbReference>
<evidence type="ECO:0000256" key="4">
    <source>
        <dbReference type="ARBA" id="ARBA00022475"/>
    </source>
</evidence>
<evidence type="ECO:0000256" key="7">
    <source>
        <dbReference type="ARBA" id="ARBA00022989"/>
    </source>
</evidence>
<evidence type="ECO:0000256" key="6">
    <source>
        <dbReference type="ARBA" id="ARBA00022692"/>
    </source>
</evidence>
<dbReference type="PANTHER" id="PTHR30133:SF2">
    <property type="entry name" value="ARGININE ABC TRANSPORTER PERMEASE PROTEIN ARTQ"/>
    <property type="match status" value="1"/>
</dbReference>
<dbReference type="Pfam" id="PF00528">
    <property type="entry name" value="BPD_transp_1"/>
    <property type="match status" value="1"/>
</dbReference>
<accession>A0A9E7ZRM4</accession>
<name>A0A9E7ZRM4_9HYPH</name>
<dbReference type="SUPFAM" id="SSF161098">
    <property type="entry name" value="MetI-like"/>
    <property type="match status" value="1"/>
</dbReference>
<dbReference type="PROSITE" id="PS50928">
    <property type="entry name" value="ABC_TM1"/>
    <property type="match status" value="1"/>
</dbReference>
<dbReference type="GO" id="GO:0022857">
    <property type="term" value="F:transmembrane transporter activity"/>
    <property type="evidence" value="ECO:0007669"/>
    <property type="project" value="InterPro"/>
</dbReference>
<keyword evidence="3 9" id="KW-0813">Transport</keyword>
<dbReference type="InterPro" id="IPR051613">
    <property type="entry name" value="ABC_transp_permease_HisMQ"/>
</dbReference>
<evidence type="ECO:0000256" key="8">
    <source>
        <dbReference type="ARBA" id="ARBA00023136"/>
    </source>
</evidence>
<dbReference type="InterPro" id="IPR035906">
    <property type="entry name" value="MetI-like_sf"/>
</dbReference>
<feature type="transmembrane region" description="Helical" evidence="9">
    <location>
        <begin position="21"/>
        <end position="44"/>
    </location>
</feature>
<proteinExistence type="inferred from homology"/>
<comment type="similarity">
    <text evidence="2">Belongs to the binding-protein-dependent transport system permease family. HisMQ subfamily.</text>
</comment>
<evidence type="ECO:0000256" key="1">
    <source>
        <dbReference type="ARBA" id="ARBA00004429"/>
    </source>
</evidence>
<feature type="transmembrane region" description="Helical" evidence="9">
    <location>
        <begin position="94"/>
        <end position="113"/>
    </location>
</feature>
<dbReference type="EMBL" id="CP102774">
    <property type="protein sequence ID" value="UZF89783.1"/>
    <property type="molecule type" value="Genomic_DNA"/>
</dbReference>